<proteinExistence type="predicted"/>
<name>A0A1R0GVK3_9FUNG</name>
<feature type="non-terminal residue" evidence="1">
    <location>
        <position position="11"/>
    </location>
</feature>
<reference evidence="1 2" key="1">
    <citation type="journal article" date="2016" name="Mol. Biol. Evol.">
        <title>Genome-Wide Survey of Gut Fungi (Harpellales) Reveals the First Horizontally Transferred Ubiquitin Gene from a Mosquito Host.</title>
        <authorList>
            <person name="Wang Y."/>
            <person name="White M.M."/>
            <person name="Kvist S."/>
            <person name="Moncalvo J.M."/>
        </authorList>
    </citation>
    <scope>NUCLEOTIDE SEQUENCE [LARGE SCALE GENOMIC DNA]</scope>
    <source>
        <strain evidence="1 2">ALG-7-W6</strain>
    </source>
</reference>
<accession>A0A1R0GVK3</accession>
<gene>
    <name evidence="1" type="ORF">AYI68_g4987</name>
</gene>
<keyword evidence="2" id="KW-1185">Reference proteome</keyword>
<protein>
    <submittedName>
        <fullName evidence="1">Uncharacterized protein</fullName>
    </submittedName>
</protein>
<organism evidence="1 2">
    <name type="scientific">Smittium mucronatum</name>
    <dbReference type="NCBI Taxonomy" id="133383"/>
    <lineage>
        <taxon>Eukaryota</taxon>
        <taxon>Fungi</taxon>
        <taxon>Fungi incertae sedis</taxon>
        <taxon>Zoopagomycota</taxon>
        <taxon>Kickxellomycotina</taxon>
        <taxon>Harpellomycetes</taxon>
        <taxon>Harpellales</taxon>
        <taxon>Legeriomycetaceae</taxon>
        <taxon>Smittium</taxon>
    </lineage>
</organism>
<dbReference type="EMBL" id="LSSL01002995">
    <property type="protein sequence ID" value="OLY80911.1"/>
    <property type="molecule type" value="Genomic_DNA"/>
</dbReference>
<evidence type="ECO:0000313" key="1">
    <source>
        <dbReference type="EMBL" id="OLY80911.1"/>
    </source>
</evidence>
<dbReference type="Proteomes" id="UP000187455">
    <property type="component" value="Unassembled WGS sequence"/>
</dbReference>
<evidence type="ECO:0000313" key="2">
    <source>
        <dbReference type="Proteomes" id="UP000187455"/>
    </source>
</evidence>
<comment type="caution">
    <text evidence="1">The sequence shown here is derived from an EMBL/GenBank/DDBJ whole genome shotgun (WGS) entry which is preliminary data.</text>
</comment>
<sequence>MSPSPMCSFGI</sequence>